<dbReference type="EnsemblProtists" id="EKX32641">
    <property type="protein sequence ID" value="EKX32641"/>
    <property type="gene ID" value="GUITHDRAFT_121197"/>
</dbReference>
<dbReference type="AlphaFoldDB" id="L1I8P7"/>
<keyword evidence="3" id="KW-1185">Reference proteome</keyword>
<dbReference type="HOGENOM" id="CLU_788577_0_0_1"/>
<dbReference type="Proteomes" id="UP000011087">
    <property type="component" value="Unassembled WGS sequence"/>
</dbReference>
<reference evidence="3" key="2">
    <citation type="submission" date="2012-11" db="EMBL/GenBank/DDBJ databases">
        <authorList>
            <person name="Kuo A."/>
            <person name="Curtis B.A."/>
            <person name="Tanifuji G."/>
            <person name="Burki F."/>
            <person name="Gruber A."/>
            <person name="Irimia M."/>
            <person name="Maruyama S."/>
            <person name="Arias M.C."/>
            <person name="Ball S.G."/>
            <person name="Gile G.H."/>
            <person name="Hirakawa Y."/>
            <person name="Hopkins J.F."/>
            <person name="Rensing S.A."/>
            <person name="Schmutz J."/>
            <person name="Symeonidi A."/>
            <person name="Elias M."/>
            <person name="Eveleigh R.J."/>
            <person name="Herman E.K."/>
            <person name="Klute M.J."/>
            <person name="Nakayama T."/>
            <person name="Obornik M."/>
            <person name="Reyes-Prieto A."/>
            <person name="Armbrust E.V."/>
            <person name="Aves S.J."/>
            <person name="Beiko R.G."/>
            <person name="Coutinho P."/>
            <person name="Dacks J.B."/>
            <person name="Durnford D.G."/>
            <person name="Fast N.M."/>
            <person name="Green B.R."/>
            <person name="Grisdale C."/>
            <person name="Hempe F."/>
            <person name="Henrissat B."/>
            <person name="Hoppner M.P."/>
            <person name="Ishida K.-I."/>
            <person name="Kim E."/>
            <person name="Koreny L."/>
            <person name="Kroth P.G."/>
            <person name="Liu Y."/>
            <person name="Malik S.-B."/>
            <person name="Maier U.G."/>
            <person name="McRose D."/>
            <person name="Mock T."/>
            <person name="Neilson J.A."/>
            <person name="Onodera N.T."/>
            <person name="Poole A.M."/>
            <person name="Pritham E.J."/>
            <person name="Richards T.A."/>
            <person name="Rocap G."/>
            <person name="Roy S.W."/>
            <person name="Sarai C."/>
            <person name="Schaack S."/>
            <person name="Shirato S."/>
            <person name="Slamovits C.H."/>
            <person name="Spencer D.F."/>
            <person name="Suzuki S."/>
            <person name="Worden A.Z."/>
            <person name="Zauner S."/>
            <person name="Barry K."/>
            <person name="Bell C."/>
            <person name="Bharti A.K."/>
            <person name="Crow J.A."/>
            <person name="Grimwood J."/>
            <person name="Kramer R."/>
            <person name="Lindquist E."/>
            <person name="Lucas S."/>
            <person name="Salamov A."/>
            <person name="McFadden G.I."/>
            <person name="Lane C.E."/>
            <person name="Keeling P.J."/>
            <person name="Gray M.W."/>
            <person name="Grigoriev I.V."/>
            <person name="Archibald J.M."/>
        </authorList>
    </citation>
    <scope>NUCLEOTIDE SEQUENCE</scope>
    <source>
        <strain evidence="3">CCMP2712</strain>
    </source>
</reference>
<evidence type="ECO:0000313" key="1">
    <source>
        <dbReference type="EMBL" id="EKX32641.1"/>
    </source>
</evidence>
<dbReference type="PaxDb" id="55529-EKX32641"/>
<protein>
    <submittedName>
        <fullName evidence="1 2">Uncharacterized protein</fullName>
    </submittedName>
</protein>
<dbReference type="KEGG" id="gtt:GUITHDRAFT_121197"/>
<proteinExistence type="predicted"/>
<name>L1I8P7_GUITC</name>
<sequence length="352" mass="39442">MWWYYGSSRSVQQDLSSTADAWVVLCGQNYQYRKFYLNGLVINDISWQLGSGYVMASDWALSELAIWRGALRAEEIRAVSEHSGLMQKLSAGSSAVYNEPLNVSCDNFDVANNTIAPAAALGRDPATRQWAPQTPPSPSCSSSISALALMRLLLSFVWIQNYLLLTILEDPSSLTASSLKDGALLVSTSLLARIRGGGESESESPTQIKDDDGSGLKRIKMANFQLRKRKKLMIEEEKAVVDMDLRRYQAIKSLFPSFPDRTSRFGELRVPDHVECIKQALLRLKDGQELYVRNGEHTWDGDVNVTGKTIFVRGEQGARLMGQWENRKELRCLEEPNFCIGLSTRWETSMLA</sequence>
<evidence type="ECO:0000313" key="2">
    <source>
        <dbReference type="EnsemblProtists" id="EKX32641"/>
    </source>
</evidence>
<evidence type="ECO:0000313" key="3">
    <source>
        <dbReference type="Proteomes" id="UP000011087"/>
    </source>
</evidence>
<organism evidence="1">
    <name type="scientific">Guillardia theta (strain CCMP2712)</name>
    <name type="common">Cryptophyte</name>
    <dbReference type="NCBI Taxonomy" id="905079"/>
    <lineage>
        <taxon>Eukaryota</taxon>
        <taxon>Cryptophyceae</taxon>
        <taxon>Pyrenomonadales</taxon>
        <taxon>Geminigeraceae</taxon>
        <taxon>Guillardia</taxon>
    </lineage>
</organism>
<accession>L1I8P7</accession>
<dbReference type="EMBL" id="JH993179">
    <property type="protein sequence ID" value="EKX32641.1"/>
    <property type="molecule type" value="Genomic_DNA"/>
</dbReference>
<dbReference type="GeneID" id="17289367"/>
<reference evidence="1 3" key="1">
    <citation type="journal article" date="2012" name="Nature">
        <title>Algal genomes reveal evolutionary mosaicism and the fate of nucleomorphs.</title>
        <authorList>
            <consortium name="DOE Joint Genome Institute"/>
            <person name="Curtis B.A."/>
            <person name="Tanifuji G."/>
            <person name="Burki F."/>
            <person name="Gruber A."/>
            <person name="Irimia M."/>
            <person name="Maruyama S."/>
            <person name="Arias M.C."/>
            <person name="Ball S.G."/>
            <person name="Gile G.H."/>
            <person name="Hirakawa Y."/>
            <person name="Hopkins J.F."/>
            <person name="Kuo A."/>
            <person name="Rensing S.A."/>
            <person name="Schmutz J."/>
            <person name="Symeonidi A."/>
            <person name="Elias M."/>
            <person name="Eveleigh R.J."/>
            <person name="Herman E.K."/>
            <person name="Klute M.J."/>
            <person name="Nakayama T."/>
            <person name="Obornik M."/>
            <person name="Reyes-Prieto A."/>
            <person name="Armbrust E.V."/>
            <person name="Aves S.J."/>
            <person name="Beiko R.G."/>
            <person name="Coutinho P."/>
            <person name="Dacks J.B."/>
            <person name="Durnford D.G."/>
            <person name="Fast N.M."/>
            <person name="Green B.R."/>
            <person name="Grisdale C.J."/>
            <person name="Hempel F."/>
            <person name="Henrissat B."/>
            <person name="Hoppner M.P."/>
            <person name="Ishida K."/>
            <person name="Kim E."/>
            <person name="Koreny L."/>
            <person name="Kroth P.G."/>
            <person name="Liu Y."/>
            <person name="Malik S.B."/>
            <person name="Maier U.G."/>
            <person name="McRose D."/>
            <person name="Mock T."/>
            <person name="Neilson J.A."/>
            <person name="Onodera N.T."/>
            <person name="Poole A.M."/>
            <person name="Pritham E.J."/>
            <person name="Richards T.A."/>
            <person name="Rocap G."/>
            <person name="Roy S.W."/>
            <person name="Sarai C."/>
            <person name="Schaack S."/>
            <person name="Shirato S."/>
            <person name="Slamovits C.H."/>
            <person name="Spencer D.F."/>
            <person name="Suzuki S."/>
            <person name="Worden A.Z."/>
            <person name="Zauner S."/>
            <person name="Barry K."/>
            <person name="Bell C."/>
            <person name="Bharti A.K."/>
            <person name="Crow J.A."/>
            <person name="Grimwood J."/>
            <person name="Kramer R."/>
            <person name="Lindquist E."/>
            <person name="Lucas S."/>
            <person name="Salamov A."/>
            <person name="McFadden G.I."/>
            <person name="Lane C.E."/>
            <person name="Keeling P.J."/>
            <person name="Gray M.W."/>
            <person name="Grigoriev I.V."/>
            <person name="Archibald J.M."/>
        </authorList>
    </citation>
    <scope>NUCLEOTIDE SEQUENCE</scope>
    <source>
        <strain evidence="1 3">CCMP2712</strain>
    </source>
</reference>
<dbReference type="RefSeq" id="XP_005819621.1">
    <property type="nucleotide sequence ID" value="XM_005819564.1"/>
</dbReference>
<gene>
    <name evidence="1" type="ORF">GUITHDRAFT_121197</name>
</gene>
<reference evidence="2" key="3">
    <citation type="submission" date="2016-03" db="UniProtKB">
        <authorList>
            <consortium name="EnsemblProtists"/>
        </authorList>
    </citation>
    <scope>IDENTIFICATION</scope>
</reference>